<keyword evidence="9" id="KW-0067">ATP-binding</keyword>
<dbReference type="Gene3D" id="3.40.50.2300">
    <property type="match status" value="1"/>
</dbReference>
<reference evidence="21 22" key="1">
    <citation type="submission" date="2020-04" db="EMBL/GenBank/DDBJ databases">
        <title>Zoogloea sp. G-4-1-14 isolated from soil.</title>
        <authorList>
            <person name="Dahal R.H."/>
        </authorList>
    </citation>
    <scope>NUCLEOTIDE SEQUENCE [LARGE SCALE GENOMIC DNA]</scope>
    <source>
        <strain evidence="21 22">G-4-1-14</strain>
    </source>
</reference>
<evidence type="ECO:0000313" key="21">
    <source>
        <dbReference type="EMBL" id="NML27490.1"/>
    </source>
</evidence>
<gene>
    <name evidence="21" type="ORF">HHL15_17170</name>
</gene>
<dbReference type="SUPFAM" id="SSF52172">
    <property type="entry name" value="CheY-like"/>
    <property type="match status" value="1"/>
</dbReference>
<evidence type="ECO:0000256" key="15">
    <source>
        <dbReference type="PROSITE-ProRule" id="PRU00169"/>
    </source>
</evidence>
<feature type="coiled-coil region" evidence="16">
    <location>
        <begin position="272"/>
        <end position="299"/>
    </location>
</feature>
<dbReference type="CDD" id="cd00082">
    <property type="entry name" value="HisKA"/>
    <property type="match status" value="1"/>
</dbReference>
<dbReference type="InterPro" id="IPR000700">
    <property type="entry name" value="PAS-assoc_C"/>
</dbReference>
<dbReference type="CDD" id="cd00130">
    <property type="entry name" value="PAS"/>
    <property type="match status" value="1"/>
</dbReference>
<sequence length="678" mass="74484">MSKPCASGVSAATGGLAESERRYRSLFENMHAGFVLFEVVLDGEGAPVDLLILAANAGFERTTGLTVAEVVGRRLRDVLPGIEKDSFDWIGTYGQVALSGVPVQFEQGSDLLGVFYAVSAYQSGLRQCGVTFQDISARKASERALASSERQLRFVLEGSELGFWDWNIATGEVFRNAQWAAMLGYAHEEIQHTTQQWTDFIHPEDRQLAWESIQSVVEGRSNVHRVEYRMLHKDGGIRWILDQASVMERDGEGRPLRMCGTHTDITQRKHNEEELERHRHHLQERIDEQTRELRFAKEVAESASIAKSAFLANMSHEIRTPLNAIIGMAHVLRRSRLSPEQAGKVGKVEAAGKHLLEVINAILDLSKIESGKLQLEVSAIRLEEVLDSALAMVAGSAQAKGLSLQARVPPLPAVLRGDRLRLQQALLNYLSNAVKFTETGGITVTVQVLEEGPDEVYLRFEVTDSGIGIPPEALPRLFAAFEQADNSLARKYGGTGLGLAITRQIAQLMGGEAGAHSSLGAGSTFWLTARLGKAAAEQVEPPPPADAEAILRAQHAGRRVLLAEDEPVNREVAMALLDEVGLLSDHAADGREALERAAAHDYALILMDVQMPRMDGLEATRRIRQLPAGRRVPILAMTANSFDQDRQRCLEAGMDDFIAKPVAPAHFYGRLLKWLSRA</sequence>
<feature type="domain" description="Histidine kinase" evidence="17">
    <location>
        <begin position="313"/>
        <end position="533"/>
    </location>
</feature>
<keyword evidence="7" id="KW-0547">Nucleotide-binding</keyword>
<dbReference type="SUPFAM" id="SSF55785">
    <property type="entry name" value="PYP-like sensor domain (PAS domain)"/>
    <property type="match status" value="2"/>
</dbReference>
<dbReference type="Pfam" id="PF02518">
    <property type="entry name" value="HATPase_c"/>
    <property type="match status" value="1"/>
</dbReference>
<dbReference type="PROSITE" id="PS50112">
    <property type="entry name" value="PAS"/>
    <property type="match status" value="1"/>
</dbReference>
<dbReference type="SMART" id="SM00448">
    <property type="entry name" value="REC"/>
    <property type="match status" value="1"/>
</dbReference>
<dbReference type="GO" id="GO:0000155">
    <property type="term" value="F:phosphorelay sensor kinase activity"/>
    <property type="evidence" value="ECO:0007669"/>
    <property type="project" value="InterPro"/>
</dbReference>
<feature type="domain" description="PAC" evidence="20">
    <location>
        <begin position="224"/>
        <end position="277"/>
    </location>
</feature>
<evidence type="ECO:0000259" key="18">
    <source>
        <dbReference type="PROSITE" id="PS50110"/>
    </source>
</evidence>
<protein>
    <recommendedName>
        <fullName evidence="14">Virulence sensor protein BvgS</fullName>
        <ecNumber evidence="3">2.7.13.3</ecNumber>
    </recommendedName>
</protein>
<comment type="catalytic activity">
    <reaction evidence="1">
        <text>ATP + protein L-histidine = ADP + protein N-phospho-L-histidine.</text>
        <dbReference type="EC" id="2.7.13.3"/>
    </reaction>
</comment>
<dbReference type="Pfam" id="PF00072">
    <property type="entry name" value="Response_reg"/>
    <property type="match status" value="1"/>
</dbReference>
<dbReference type="SMART" id="SM00387">
    <property type="entry name" value="HATPase_c"/>
    <property type="match status" value="1"/>
</dbReference>
<dbReference type="PANTHER" id="PTHR45339:SF1">
    <property type="entry name" value="HYBRID SIGNAL TRANSDUCTION HISTIDINE KINASE J"/>
    <property type="match status" value="1"/>
</dbReference>
<evidence type="ECO:0000256" key="10">
    <source>
        <dbReference type="ARBA" id="ARBA00022989"/>
    </source>
</evidence>
<evidence type="ECO:0000256" key="6">
    <source>
        <dbReference type="ARBA" id="ARBA00022692"/>
    </source>
</evidence>
<evidence type="ECO:0000256" key="1">
    <source>
        <dbReference type="ARBA" id="ARBA00000085"/>
    </source>
</evidence>
<dbReference type="GO" id="GO:0005524">
    <property type="term" value="F:ATP binding"/>
    <property type="evidence" value="ECO:0007669"/>
    <property type="project" value="UniProtKB-KW"/>
</dbReference>
<evidence type="ECO:0000256" key="2">
    <source>
        <dbReference type="ARBA" id="ARBA00004370"/>
    </source>
</evidence>
<dbReference type="InterPro" id="IPR011006">
    <property type="entry name" value="CheY-like_superfamily"/>
</dbReference>
<dbReference type="SMART" id="SM00091">
    <property type="entry name" value="PAS"/>
    <property type="match status" value="2"/>
</dbReference>
<proteinExistence type="predicted"/>
<dbReference type="InterPro" id="IPR001610">
    <property type="entry name" value="PAC"/>
</dbReference>
<comment type="caution">
    <text evidence="21">The sequence shown here is derived from an EMBL/GenBank/DDBJ whole genome shotgun (WGS) entry which is preliminary data.</text>
</comment>
<dbReference type="SUPFAM" id="SSF55874">
    <property type="entry name" value="ATPase domain of HSP90 chaperone/DNA topoisomerase II/histidine kinase"/>
    <property type="match status" value="1"/>
</dbReference>
<dbReference type="FunFam" id="3.30.565.10:FF:000010">
    <property type="entry name" value="Sensor histidine kinase RcsC"/>
    <property type="match status" value="1"/>
</dbReference>
<evidence type="ECO:0000256" key="8">
    <source>
        <dbReference type="ARBA" id="ARBA00022777"/>
    </source>
</evidence>
<accession>A0A848G858</accession>
<dbReference type="PROSITE" id="PS50110">
    <property type="entry name" value="RESPONSE_REGULATORY"/>
    <property type="match status" value="1"/>
</dbReference>
<evidence type="ECO:0000256" key="14">
    <source>
        <dbReference type="ARBA" id="ARBA00070152"/>
    </source>
</evidence>
<dbReference type="SMART" id="SM00086">
    <property type="entry name" value="PAC"/>
    <property type="match status" value="1"/>
</dbReference>
<feature type="modified residue" description="4-aspartylphosphate" evidence="15">
    <location>
        <position position="608"/>
    </location>
</feature>
<evidence type="ECO:0000259" key="20">
    <source>
        <dbReference type="PROSITE" id="PS50113"/>
    </source>
</evidence>
<dbReference type="InterPro" id="IPR001789">
    <property type="entry name" value="Sig_transdc_resp-reg_receiver"/>
</dbReference>
<dbReference type="EC" id="2.7.13.3" evidence="3"/>
<dbReference type="SMART" id="SM00388">
    <property type="entry name" value="HisKA"/>
    <property type="match status" value="1"/>
</dbReference>
<evidence type="ECO:0000256" key="16">
    <source>
        <dbReference type="SAM" id="Coils"/>
    </source>
</evidence>
<dbReference type="Pfam" id="PF00512">
    <property type="entry name" value="HisKA"/>
    <property type="match status" value="1"/>
</dbReference>
<evidence type="ECO:0000259" key="17">
    <source>
        <dbReference type="PROSITE" id="PS50109"/>
    </source>
</evidence>
<evidence type="ECO:0000259" key="19">
    <source>
        <dbReference type="PROSITE" id="PS50112"/>
    </source>
</evidence>
<feature type="domain" description="Response regulatory" evidence="18">
    <location>
        <begin position="559"/>
        <end position="675"/>
    </location>
</feature>
<keyword evidence="22" id="KW-1185">Reference proteome</keyword>
<dbReference type="Pfam" id="PF08447">
    <property type="entry name" value="PAS_3"/>
    <property type="match status" value="1"/>
</dbReference>
<dbReference type="Pfam" id="PF13188">
    <property type="entry name" value="PAS_8"/>
    <property type="match status" value="1"/>
</dbReference>
<dbReference type="PROSITE" id="PS50109">
    <property type="entry name" value="HIS_KIN"/>
    <property type="match status" value="1"/>
</dbReference>
<dbReference type="PRINTS" id="PR00344">
    <property type="entry name" value="BCTRLSENSOR"/>
</dbReference>
<dbReference type="EMBL" id="JABBGA010000015">
    <property type="protein sequence ID" value="NML27490.1"/>
    <property type="molecule type" value="Genomic_DNA"/>
</dbReference>
<keyword evidence="10" id="KW-1133">Transmembrane helix</keyword>
<evidence type="ECO:0000256" key="13">
    <source>
        <dbReference type="ARBA" id="ARBA00058004"/>
    </source>
</evidence>
<dbReference type="InterPro" id="IPR003661">
    <property type="entry name" value="HisK_dim/P_dom"/>
</dbReference>
<evidence type="ECO:0000256" key="7">
    <source>
        <dbReference type="ARBA" id="ARBA00022741"/>
    </source>
</evidence>
<dbReference type="InterPro" id="IPR004358">
    <property type="entry name" value="Sig_transdc_His_kin-like_C"/>
</dbReference>
<dbReference type="Proteomes" id="UP000580043">
    <property type="component" value="Unassembled WGS sequence"/>
</dbReference>
<dbReference type="InterPro" id="IPR036097">
    <property type="entry name" value="HisK_dim/P_sf"/>
</dbReference>
<dbReference type="AlphaFoldDB" id="A0A848G858"/>
<dbReference type="InterPro" id="IPR035965">
    <property type="entry name" value="PAS-like_dom_sf"/>
</dbReference>
<dbReference type="Gene3D" id="1.10.287.130">
    <property type="match status" value="1"/>
</dbReference>
<dbReference type="InterPro" id="IPR036890">
    <property type="entry name" value="HATPase_C_sf"/>
</dbReference>
<keyword evidence="4 15" id="KW-0597">Phosphoprotein</keyword>
<dbReference type="InterPro" id="IPR013655">
    <property type="entry name" value="PAS_fold_3"/>
</dbReference>
<dbReference type="InterPro" id="IPR003594">
    <property type="entry name" value="HATPase_dom"/>
</dbReference>
<dbReference type="CDD" id="cd17546">
    <property type="entry name" value="REC_hyHK_CKI1_RcsC-like"/>
    <property type="match status" value="1"/>
</dbReference>
<dbReference type="Gene3D" id="3.30.565.10">
    <property type="entry name" value="Histidine kinase-like ATPase, C-terminal domain"/>
    <property type="match status" value="1"/>
</dbReference>
<evidence type="ECO:0000256" key="11">
    <source>
        <dbReference type="ARBA" id="ARBA00023012"/>
    </source>
</evidence>
<dbReference type="InterPro" id="IPR005467">
    <property type="entry name" value="His_kinase_dom"/>
</dbReference>
<evidence type="ECO:0000256" key="5">
    <source>
        <dbReference type="ARBA" id="ARBA00022679"/>
    </source>
</evidence>
<keyword evidence="5" id="KW-0808">Transferase</keyword>
<organism evidence="21 22">
    <name type="scientific">Zoogloea dura</name>
    <dbReference type="NCBI Taxonomy" id="2728840"/>
    <lineage>
        <taxon>Bacteria</taxon>
        <taxon>Pseudomonadati</taxon>
        <taxon>Pseudomonadota</taxon>
        <taxon>Betaproteobacteria</taxon>
        <taxon>Rhodocyclales</taxon>
        <taxon>Zoogloeaceae</taxon>
        <taxon>Zoogloea</taxon>
    </lineage>
</organism>
<dbReference type="SUPFAM" id="SSF47384">
    <property type="entry name" value="Homodimeric domain of signal transducing histidine kinase"/>
    <property type="match status" value="1"/>
</dbReference>
<dbReference type="NCBIfam" id="TIGR00229">
    <property type="entry name" value="sensory_box"/>
    <property type="match status" value="2"/>
</dbReference>
<keyword evidence="6" id="KW-0812">Transmembrane</keyword>
<keyword evidence="12" id="KW-0472">Membrane</keyword>
<evidence type="ECO:0000256" key="4">
    <source>
        <dbReference type="ARBA" id="ARBA00022553"/>
    </source>
</evidence>
<name>A0A848G858_9RHOO</name>
<evidence type="ECO:0000256" key="9">
    <source>
        <dbReference type="ARBA" id="ARBA00022840"/>
    </source>
</evidence>
<evidence type="ECO:0000313" key="22">
    <source>
        <dbReference type="Proteomes" id="UP000580043"/>
    </source>
</evidence>
<evidence type="ECO:0000256" key="12">
    <source>
        <dbReference type="ARBA" id="ARBA00023136"/>
    </source>
</evidence>
<dbReference type="InterPro" id="IPR000014">
    <property type="entry name" value="PAS"/>
</dbReference>
<comment type="subcellular location">
    <subcellularLocation>
        <location evidence="2">Membrane</location>
    </subcellularLocation>
</comment>
<keyword evidence="11" id="KW-0902">Two-component regulatory system</keyword>
<dbReference type="PANTHER" id="PTHR45339">
    <property type="entry name" value="HYBRID SIGNAL TRANSDUCTION HISTIDINE KINASE J"/>
    <property type="match status" value="1"/>
</dbReference>
<evidence type="ECO:0000256" key="3">
    <source>
        <dbReference type="ARBA" id="ARBA00012438"/>
    </source>
</evidence>
<feature type="domain" description="PAS" evidence="19">
    <location>
        <begin position="148"/>
        <end position="220"/>
    </location>
</feature>
<dbReference type="PROSITE" id="PS50113">
    <property type="entry name" value="PAC"/>
    <property type="match status" value="1"/>
</dbReference>
<dbReference type="Gene3D" id="3.30.450.20">
    <property type="entry name" value="PAS domain"/>
    <property type="match status" value="2"/>
</dbReference>
<dbReference type="CDD" id="cd16922">
    <property type="entry name" value="HATPase_EvgS-ArcB-TorS-like"/>
    <property type="match status" value="1"/>
</dbReference>
<dbReference type="GO" id="GO:0016020">
    <property type="term" value="C:membrane"/>
    <property type="evidence" value="ECO:0007669"/>
    <property type="project" value="UniProtKB-SubCell"/>
</dbReference>
<dbReference type="FunFam" id="1.10.287.130:FF:000004">
    <property type="entry name" value="Ethylene receptor 1"/>
    <property type="match status" value="1"/>
</dbReference>
<comment type="function">
    <text evidence="13">Member of the two-component regulatory system BvgS/BvgA. Phosphorylates BvgA via a four-step phosphorelay in response to environmental signals.</text>
</comment>
<keyword evidence="16" id="KW-0175">Coiled coil</keyword>
<keyword evidence="8" id="KW-0418">Kinase</keyword>